<organism evidence="5 6">
    <name type="scientific">Cichlidogyrus casuarinus</name>
    <dbReference type="NCBI Taxonomy" id="1844966"/>
    <lineage>
        <taxon>Eukaryota</taxon>
        <taxon>Metazoa</taxon>
        <taxon>Spiralia</taxon>
        <taxon>Lophotrochozoa</taxon>
        <taxon>Platyhelminthes</taxon>
        <taxon>Monogenea</taxon>
        <taxon>Monopisthocotylea</taxon>
        <taxon>Dactylogyridea</taxon>
        <taxon>Ancyrocephalidae</taxon>
        <taxon>Cichlidogyrus</taxon>
    </lineage>
</organism>
<feature type="compositionally biased region" description="Polar residues" evidence="4">
    <location>
        <begin position="1"/>
        <end position="10"/>
    </location>
</feature>
<gene>
    <name evidence="5" type="ORF">Ciccas_002503</name>
</gene>
<dbReference type="PANTHER" id="PTHR24198:SF193">
    <property type="match status" value="1"/>
</dbReference>
<dbReference type="SMART" id="SM00248">
    <property type="entry name" value="ANK"/>
    <property type="match status" value="15"/>
</dbReference>
<feature type="compositionally biased region" description="Basic and acidic residues" evidence="4">
    <location>
        <begin position="828"/>
        <end position="857"/>
    </location>
</feature>
<feature type="repeat" description="ANK" evidence="3">
    <location>
        <begin position="528"/>
        <end position="560"/>
    </location>
</feature>
<dbReference type="Proteomes" id="UP001626550">
    <property type="component" value="Unassembled WGS sequence"/>
</dbReference>
<evidence type="ECO:0000256" key="4">
    <source>
        <dbReference type="SAM" id="MobiDB-lite"/>
    </source>
</evidence>
<keyword evidence="1" id="KW-0677">Repeat</keyword>
<feature type="region of interest" description="Disordered" evidence="4">
    <location>
        <begin position="1"/>
        <end position="21"/>
    </location>
</feature>
<feature type="repeat" description="ANK" evidence="3">
    <location>
        <begin position="561"/>
        <end position="593"/>
    </location>
</feature>
<reference evidence="5 6" key="1">
    <citation type="submission" date="2024-11" db="EMBL/GenBank/DDBJ databases">
        <title>Adaptive evolution of stress response genes in parasites aligns with host niche diversity.</title>
        <authorList>
            <person name="Hahn C."/>
            <person name="Resl P."/>
        </authorList>
    </citation>
    <scope>NUCLEOTIDE SEQUENCE [LARGE SCALE GENOMIC DNA]</scope>
    <source>
        <strain evidence="5">EGGRZ-B1_66</strain>
        <tissue evidence="5">Body</tissue>
    </source>
</reference>
<dbReference type="Pfam" id="PF00023">
    <property type="entry name" value="Ank"/>
    <property type="match status" value="1"/>
</dbReference>
<dbReference type="PROSITE" id="PS50088">
    <property type="entry name" value="ANK_REPEAT"/>
    <property type="match status" value="5"/>
</dbReference>
<sequence>MPKTQKSTIDPNVRTKRDEDLTSDDAQEKILQIIRTGTPEEFEKSVLSMEKKIDLGKKDENGFTVAHHLARLGKLEHLKKLYNFPKFMDKDKTTTDNNWTVLHLLAKYYKQPIIEFIEFGANVSETEKKNFFDSFVDPEKIDGDEEKENKTTFDERMMEVDTNKQFASFLVGFPSLPTRNDERRKIDSMKQGMLSFGCNSLTFLTNEEKSEVNSKDSTGRTPLILSAIYKNYSLAYLLCQSPNTEHEVEDNLNKNALHYATETGYTPMVRLLSQFRYKSSLKNSSSGVVTPLIHLSLNGNLTAMCSYVLQTLDHLATSERKMWKDHQLSTNSDSPFQRACENGNFAIVKFLFLTMEYFKLEKPNFEYVDLKANNLIHFSVHAKNVKLVKYLIVKSREQRMKEMEHKRDAESAKIALENRANSDLKTPLHIAAEINAVSCVEILIRNGADPELLDNEGNTPLLTAAANKSTEVFQTLTNEGSIRDKLQIKSKSCLFLAVESQAVDIVEYIFSDTMKDYFRNIQTRTDINGNSPIHQAAKTNNLKITKILTDSGISINAKNDRDLTPLHVAAYNGCIDVARFLMDREELIHNASDEDGNSPLHLACVSENLQIVETLVQNSRTKIDMVNLAKESAFDIACKKGNFKIAKYMLDHGVNPNNTVRSDKRPPLLHAAINGHAEICGLLLDFGADPTVVSGQNYKDVAFGSNALEICIEKNNLSCVKVLLEDSKWMEMMKKRSVSGKNVESPMRKLIKNMPELALFVLDKCITKEKVDPEKDTRVIKYNYEFIDDTFTEFTGDKRDETFHEEFNIFHWLTQLLDRCRKKKANDADDHVSEAPARDEHHERDGNNEKRDDHDDCGSESTVSIHTEIASLIHEDPQKKDEIKHGHKKREKAHVKYPYIKDNNVLRDNHPLSIMVGKPIFNRIIFSPR</sequence>
<accession>A0ABD2QK92</accession>
<keyword evidence="2 3" id="KW-0040">ANK repeat</keyword>
<protein>
    <submittedName>
        <fullName evidence="5">Uncharacterized protein</fullName>
    </submittedName>
</protein>
<feature type="repeat" description="ANK" evidence="3">
    <location>
        <begin position="423"/>
        <end position="455"/>
    </location>
</feature>
<feature type="region of interest" description="Disordered" evidence="4">
    <location>
        <begin position="828"/>
        <end position="860"/>
    </location>
</feature>
<dbReference type="PANTHER" id="PTHR24198">
    <property type="entry name" value="ANKYRIN REPEAT AND PROTEIN KINASE DOMAIN-CONTAINING PROTEIN"/>
    <property type="match status" value="1"/>
</dbReference>
<evidence type="ECO:0000256" key="1">
    <source>
        <dbReference type="ARBA" id="ARBA00022737"/>
    </source>
</evidence>
<dbReference type="PROSITE" id="PS50297">
    <property type="entry name" value="ANK_REP_REGION"/>
    <property type="match status" value="4"/>
</dbReference>
<feature type="repeat" description="ANK" evidence="3">
    <location>
        <begin position="595"/>
        <end position="619"/>
    </location>
</feature>
<feature type="repeat" description="ANK" evidence="3">
    <location>
        <begin position="663"/>
        <end position="695"/>
    </location>
</feature>
<evidence type="ECO:0000256" key="3">
    <source>
        <dbReference type="PROSITE-ProRule" id="PRU00023"/>
    </source>
</evidence>
<dbReference type="AlphaFoldDB" id="A0ABD2QK92"/>
<evidence type="ECO:0000313" key="5">
    <source>
        <dbReference type="EMBL" id="KAL3318831.1"/>
    </source>
</evidence>
<dbReference type="SUPFAM" id="SSF48403">
    <property type="entry name" value="Ankyrin repeat"/>
    <property type="match status" value="2"/>
</dbReference>
<proteinExistence type="predicted"/>
<comment type="caution">
    <text evidence="5">The sequence shown here is derived from an EMBL/GenBank/DDBJ whole genome shotgun (WGS) entry which is preliminary data.</text>
</comment>
<dbReference type="EMBL" id="JBJKFK010000198">
    <property type="protein sequence ID" value="KAL3318831.1"/>
    <property type="molecule type" value="Genomic_DNA"/>
</dbReference>
<dbReference type="Gene3D" id="1.25.40.20">
    <property type="entry name" value="Ankyrin repeat-containing domain"/>
    <property type="match status" value="4"/>
</dbReference>
<dbReference type="InterPro" id="IPR002110">
    <property type="entry name" value="Ankyrin_rpt"/>
</dbReference>
<evidence type="ECO:0000313" key="6">
    <source>
        <dbReference type="Proteomes" id="UP001626550"/>
    </source>
</evidence>
<keyword evidence="6" id="KW-1185">Reference proteome</keyword>
<dbReference type="InterPro" id="IPR036770">
    <property type="entry name" value="Ankyrin_rpt-contain_sf"/>
</dbReference>
<name>A0ABD2QK92_9PLAT</name>
<evidence type="ECO:0000256" key="2">
    <source>
        <dbReference type="ARBA" id="ARBA00023043"/>
    </source>
</evidence>
<dbReference type="Pfam" id="PF12796">
    <property type="entry name" value="Ank_2"/>
    <property type="match status" value="4"/>
</dbReference>